<gene>
    <name evidence="1" type="ORF">MCB1EB_0924</name>
</gene>
<dbReference type="AlphaFoldDB" id="A0A2Z6EVH0"/>
<dbReference type="KEGG" id="mcys:MCB1EB_0924"/>
<dbReference type="Gene3D" id="1.25.40.10">
    <property type="entry name" value="Tetratricopeptide repeat domain"/>
    <property type="match status" value="1"/>
</dbReference>
<name>A0A2Z6EVH0_9BURK</name>
<reference evidence="1 2" key="1">
    <citation type="journal article" date="2018" name="Microbes Environ.">
        <title>Comparative Genomic Insights into Endofungal Lifestyles of Two Bacterial Endosymbionts, Mycoavidus cysteinexigens and Burkholderia rhizoxinica.</title>
        <authorList>
            <person name="Sharmin D."/>
            <person name="Guo Y."/>
            <person name="Nishizawa T."/>
            <person name="Ohshima S."/>
            <person name="Sato Y."/>
            <person name="Takashima Y."/>
            <person name="Narisawa K."/>
            <person name="Ohta H."/>
        </authorList>
    </citation>
    <scope>NUCLEOTIDE SEQUENCE [LARGE SCALE GENOMIC DNA]</scope>
    <source>
        <strain evidence="1 2">B1-EB</strain>
    </source>
</reference>
<protein>
    <submittedName>
        <fullName evidence="1">Uncharacterized protein</fullName>
    </submittedName>
</protein>
<evidence type="ECO:0000313" key="1">
    <source>
        <dbReference type="EMBL" id="BBE09085.1"/>
    </source>
</evidence>
<evidence type="ECO:0000313" key="2">
    <source>
        <dbReference type="Proteomes" id="UP000282597"/>
    </source>
</evidence>
<dbReference type="EMBL" id="AP018150">
    <property type="protein sequence ID" value="BBE09085.1"/>
    <property type="molecule type" value="Genomic_DNA"/>
</dbReference>
<keyword evidence="2" id="KW-1185">Reference proteome</keyword>
<dbReference type="Proteomes" id="UP000282597">
    <property type="component" value="Chromosome"/>
</dbReference>
<proteinExistence type="predicted"/>
<dbReference type="InterPro" id="IPR011990">
    <property type="entry name" value="TPR-like_helical_dom_sf"/>
</dbReference>
<organism evidence="1 2">
    <name type="scientific">Mycoavidus cysteinexigens</name>
    <dbReference type="NCBI Taxonomy" id="1553431"/>
    <lineage>
        <taxon>Bacteria</taxon>
        <taxon>Pseudomonadati</taxon>
        <taxon>Pseudomonadota</taxon>
        <taxon>Betaproteobacteria</taxon>
        <taxon>Burkholderiales</taxon>
        <taxon>Burkholderiaceae</taxon>
        <taxon>Mycoavidus</taxon>
    </lineage>
</organism>
<dbReference type="SUPFAM" id="SSF48452">
    <property type="entry name" value="TPR-like"/>
    <property type="match status" value="1"/>
</dbReference>
<dbReference type="RefSeq" id="WP_045362557.1">
    <property type="nucleotide sequence ID" value="NZ_AP018150.1"/>
</dbReference>
<sequence>MESIRYVWRETSINFWGGRDSPKSARDLHQEARAYEKRGELESAQACYLKALCAAEKAQGMNPSETKMYQTLAEINLDYGCLLEKQRKSAEAGNAYQEAKRYGLDAYQLEPHQPEIQILLQNIGLSYS</sequence>
<accession>A0A2Z6EVH0</accession>